<reference evidence="2 3" key="1">
    <citation type="submission" date="2019-07" db="EMBL/GenBank/DDBJ databases">
        <authorList>
            <person name="Duangmal K."/>
            <person name="Teo W.F.A."/>
        </authorList>
    </citation>
    <scope>NUCLEOTIDE SEQUENCE [LARGE SCALE GENOMIC DNA]</scope>
    <source>
        <strain evidence="2 3">TBRC 6029</strain>
    </source>
</reference>
<organism evidence="2 3">
    <name type="scientific">Amycolatopsis rhizosphaerae</name>
    <dbReference type="NCBI Taxonomy" id="2053003"/>
    <lineage>
        <taxon>Bacteria</taxon>
        <taxon>Bacillati</taxon>
        <taxon>Actinomycetota</taxon>
        <taxon>Actinomycetes</taxon>
        <taxon>Pseudonocardiales</taxon>
        <taxon>Pseudonocardiaceae</taxon>
        <taxon>Amycolatopsis</taxon>
    </lineage>
</organism>
<dbReference type="EMBL" id="VJWX01000074">
    <property type="protein sequence ID" value="TVT54246.1"/>
    <property type="molecule type" value="Genomic_DNA"/>
</dbReference>
<dbReference type="AlphaFoldDB" id="A0A558CZQ4"/>
<proteinExistence type="predicted"/>
<evidence type="ECO:0000313" key="3">
    <source>
        <dbReference type="Proteomes" id="UP000320011"/>
    </source>
</evidence>
<protein>
    <submittedName>
        <fullName evidence="2">DUF3558 domain-containing protein</fullName>
    </submittedName>
</protein>
<dbReference type="Proteomes" id="UP000320011">
    <property type="component" value="Unassembled WGS sequence"/>
</dbReference>
<dbReference type="PROSITE" id="PS51257">
    <property type="entry name" value="PROKAR_LIPOPROTEIN"/>
    <property type="match status" value="1"/>
</dbReference>
<reference evidence="2 3" key="2">
    <citation type="submission" date="2019-08" db="EMBL/GenBank/DDBJ databases">
        <title>Amycolatopsis acidicola sp. nov., isolated from peat swamp forest soil.</title>
        <authorList>
            <person name="Srisuk N."/>
        </authorList>
    </citation>
    <scope>NUCLEOTIDE SEQUENCE [LARGE SCALE GENOMIC DNA]</scope>
    <source>
        <strain evidence="2 3">TBRC 6029</strain>
    </source>
</reference>
<evidence type="ECO:0000256" key="1">
    <source>
        <dbReference type="SAM" id="SignalP"/>
    </source>
</evidence>
<dbReference type="Pfam" id="PF12079">
    <property type="entry name" value="DUF3558"/>
    <property type="match status" value="1"/>
</dbReference>
<name>A0A558CZQ4_9PSEU</name>
<feature type="chain" id="PRO_5038339463" evidence="1">
    <location>
        <begin position="25"/>
        <end position="204"/>
    </location>
</feature>
<evidence type="ECO:0000313" key="2">
    <source>
        <dbReference type="EMBL" id="TVT54246.1"/>
    </source>
</evidence>
<gene>
    <name evidence="2" type="ORF">FNH05_10565</name>
</gene>
<feature type="signal peptide" evidence="1">
    <location>
        <begin position="1"/>
        <end position="24"/>
    </location>
</feature>
<dbReference type="InterPro" id="IPR024520">
    <property type="entry name" value="DUF3558"/>
</dbReference>
<sequence>MNRRVAASVALVGVLLIGGCSSHSVTPPVATGAGSGAASVSTGSSARLVPTVSSPLPVAVISKHPCDSALTDAQVKDLLGEISPRFHTDNQAGLLCQWQKQSTGATVAIGWLTGLKDGLNQVYANQKDDAYFQPSEIEGFPALVYDITDRKPDTNCAISIGIADKVAIDVGFTVGTNRSGKQNPCDAAKVIAGMVLDNLKAAAR</sequence>
<accession>A0A558CZQ4</accession>
<dbReference type="OrthoDB" id="3695377at2"/>
<comment type="caution">
    <text evidence="2">The sequence shown here is derived from an EMBL/GenBank/DDBJ whole genome shotgun (WGS) entry which is preliminary data.</text>
</comment>
<keyword evidence="3" id="KW-1185">Reference proteome</keyword>
<keyword evidence="1" id="KW-0732">Signal</keyword>